<feature type="domain" description="2Fe-2S ferredoxin-type" evidence="7">
    <location>
        <begin position="2"/>
        <end position="106"/>
    </location>
</feature>
<comment type="similarity">
    <text evidence="1">Belongs to the adrenodoxin/putidaredoxin family.</text>
</comment>
<name>A0A369HY64_9BACT</name>
<dbReference type="PROSITE" id="PS51085">
    <property type="entry name" value="2FE2S_FER_2"/>
    <property type="match status" value="1"/>
</dbReference>
<evidence type="ECO:0000256" key="5">
    <source>
        <dbReference type="ARBA" id="ARBA00023014"/>
    </source>
</evidence>
<dbReference type="Pfam" id="PF00111">
    <property type="entry name" value="Fer2"/>
    <property type="match status" value="1"/>
</dbReference>
<dbReference type="PROSITE" id="PS00814">
    <property type="entry name" value="ADX"/>
    <property type="match status" value="1"/>
</dbReference>
<comment type="cofactor">
    <cofactor evidence="6">
        <name>[2Fe-2S] cluster</name>
        <dbReference type="ChEBI" id="CHEBI:190135"/>
    </cofactor>
</comment>
<dbReference type="OrthoDB" id="9799640at2"/>
<dbReference type="InterPro" id="IPR036010">
    <property type="entry name" value="2Fe-2S_ferredoxin-like_sf"/>
</dbReference>
<dbReference type="CDD" id="cd00207">
    <property type="entry name" value="fer2"/>
    <property type="match status" value="1"/>
</dbReference>
<dbReference type="GO" id="GO:0046872">
    <property type="term" value="F:metal ion binding"/>
    <property type="evidence" value="ECO:0007669"/>
    <property type="project" value="UniProtKB-KW"/>
</dbReference>
<accession>A0A369HY64</accession>
<organism evidence="8 9">
    <name type="scientific">Runella aurantiaca</name>
    <dbReference type="NCBI Taxonomy" id="2282308"/>
    <lineage>
        <taxon>Bacteria</taxon>
        <taxon>Pseudomonadati</taxon>
        <taxon>Bacteroidota</taxon>
        <taxon>Cytophagia</taxon>
        <taxon>Cytophagales</taxon>
        <taxon>Spirosomataceae</taxon>
        <taxon>Runella</taxon>
    </lineage>
</organism>
<sequence length="106" mass="11674">MPKVIYIENNGTEHQVDLPLGATLMEGAVQNDIKGIVAECGGSCMCATCHIYVDEQFMGLLPDMEEEENEMLEGATSERMSNSRLGCQVRISNKLDGVIVRIPEKQ</sequence>
<dbReference type="PRINTS" id="PR00355">
    <property type="entry name" value="ADRENODOXIN"/>
</dbReference>
<dbReference type="GO" id="GO:0009055">
    <property type="term" value="F:electron transfer activity"/>
    <property type="evidence" value="ECO:0007669"/>
    <property type="project" value="TreeGrafter"/>
</dbReference>
<evidence type="ECO:0000256" key="3">
    <source>
        <dbReference type="ARBA" id="ARBA00022723"/>
    </source>
</evidence>
<proteinExistence type="inferred from homology"/>
<dbReference type="GO" id="GO:0051537">
    <property type="term" value="F:2 iron, 2 sulfur cluster binding"/>
    <property type="evidence" value="ECO:0007669"/>
    <property type="project" value="UniProtKB-KW"/>
</dbReference>
<evidence type="ECO:0000256" key="6">
    <source>
        <dbReference type="ARBA" id="ARBA00034078"/>
    </source>
</evidence>
<dbReference type="GO" id="GO:0005829">
    <property type="term" value="C:cytosol"/>
    <property type="evidence" value="ECO:0007669"/>
    <property type="project" value="TreeGrafter"/>
</dbReference>
<keyword evidence="4" id="KW-0408">Iron</keyword>
<comment type="caution">
    <text evidence="8">The sequence shown here is derived from an EMBL/GenBank/DDBJ whole genome shotgun (WGS) entry which is preliminary data.</text>
</comment>
<dbReference type="PANTHER" id="PTHR23426">
    <property type="entry name" value="FERREDOXIN/ADRENODOXIN"/>
    <property type="match status" value="1"/>
</dbReference>
<dbReference type="AlphaFoldDB" id="A0A369HY64"/>
<keyword evidence="3" id="KW-0479">Metal-binding</keyword>
<evidence type="ECO:0000313" key="9">
    <source>
        <dbReference type="Proteomes" id="UP000253141"/>
    </source>
</evidence>
<dbReference type="InterPro" id="IPR012675">
    <property type="entry name" value="Beta-grasp_dom_sf"/>
</dbReference>
<dbReference type="GO" id="GO:0140647">
    <property type="term" value="P:P450-containing electron transport chain"/>
    <property type="evidence" value="ECO:0007669"/>
    <property type="project" value="InterPro"/>
</dbReference>
<reference evidence="8 9" key="1">
    <citation type="submission" date="2018-07" db="EMBL/GenBank/DDBJ databases">
        <title>Genome analysis of Runella aurantiaca.</title>
        <authorList>
            <person name="Yang X."/>
        </authorList>
    </citation>
    <scope>NUCLEOTIDE SEQUENCE [LARGE SCALE GENOMIC DNA]</scope>
    <source>
        <strain evidence="8 9">YX9</strain>
    </source>
</reference>
<evidence type="ECO:0000256" key="1">
    <source>
        <dbReference type="ARBA" id="ARBA00010914"/>
    </source>
</evidence>
<evidence type="ECO:0000256" key="4">
    <source>
        <dbReference type="ARBA" id="ARBA00023004"/>
    </source>
</evidence>
<dbReference type="RefSeq" id="WP_114464420.1">
    <property type="nucleotide sequence ID" value="NZ_QPIW01000042.1"/>
</dbReference>
<evidence type="ECO:0000259" key="7">
    <source>
        <dbReference type="PROSITE" id="PS51085"/>
    </source>
</evidence>
<dbReference type="SUPFAM" id="SSF54292">
    <property type="entry name" value="2Fe-2S ferredoxin-like"/>
    <property type="match status" value="1"/>
</dbReference>
<evidence type="ECO:0000313" key="8">
    <source>
        <dbReference type="EMBL" id="RDB02471.1"/>
    </source>
</evidence>
<dbReference type="PANTHER" id="PTHR23426:SF65">
    <property type="entry name" value="FERREDOXIN-2, MITOCHONDRIAL"/>
    <property type="match status" value="1"/>
</dbReference>
<keyword evidence="2" id="KW-0001">2Fe-2S</keyword>
<protein>
    <submittedName>
        <fullName evidence="8">Ferredoxin</fullName>
    </submittedName>
</protein>
<dbReference type="Proteomes" id="UP000253141">
    <property type="component" value="Unassembled WGS sequence"/>
</dbReference>
<dbReference type="Gene3D" id="3.10.20.30">
    <property type="match status" value="1"/>
</dbReference>
<keyword evidence="5" id="KW-0411">Iron-sulfur</keyword>
<dbReference type="InterPro" id="IPR018298">
    <property type="entry name" value="Adrenodoxin_Fe-S_BS"/>
</dbReference>
<dbReference type="EMBL" id="QPIW01000042">
    <property type="protein sequence ID" value="RDB02471.1"/>
    <property type="molecule type" value="Genomic_DNA"/>
</dbReference>
<dbReference type="InterPro" id="IPR001055">
    <property type="entry name" value="Adrenodoxin-like"/>
</dbReference>
<keyword evidence="9" id="KW-1185">Reference proteome</keyword>
<gene>
    <name evidence="8" type="ORF">DVG78_28525</name>
</gene>
<evidence type="ECO:0000256" key="2">
    <source>
        <dbReference type="ARBA" id="ARBA00022714"/>
    </source>
</evidence>
<dbReference type="InterPro" id="IPR001041">
    <property type="entry name" value="2Fe-2S_ferredoxin-type"/>
</dbReference>